<dbReference type="EMBL" id="LK034327">
    <property type="protein sequence ID" value="CDY63622.1"/>
    <property type="molecule type" value="Genomic_DNA"/>
</dbReference>
<name>A0A078JC87_BRANA</name>
<gene>
    <name evidence="2" type="primary">BnaC07g48030D</name>
    <name evidence="2" type="ORF">GSBRNA2T00039481001</name>
</gene>
<evidence type="ECO:0000259" key="1">
    <source>
        <dbReference type="Pfam" id="PF08268"/>
    </source>
</evidence>
<keyword evidence="3" id="KW-1185">Reference proteome</keyword>
<proteinExistence type="predicted"/>
<organism evidence="2 3">
    <name type="scientific">Brassica napus</name>
    <name type="common">Rape</name>
    <dbReference type="NCBI Taxonomy" id="3708"/>
    <lineage>
        <taxon>Eukaryota</taxon>
        <taxon>Viridiplantae</taxon>
        <taxon>Streptophyta</taxon>
        <taxon>Embryophyta</taxon>
        <taxon>Tracheophyta</taxon>
        <taxon>Spermatophyta</taxon>
        <taxon>Magnoliopsida</taxon>
        <taxon>eudicotyledons</taxon>
        <taxon>Gunneridae</taxon>
        <taxon>Pentapetalae</taxon>
        <taxon>rosids</taxon>
        <taxon>malvids</taxon>
        <taxon>Brassicales</taxon>
        <taxon>Brassicaceae</taxon>
        <taxon>Brassiceae</taxon>
        <taxon>Brassica</taxon>
    </lineage>
</organism>
<dbReference type="InterPro" id="IPR013187">
    <property type="entry name" value="F-box-assoc_dom_typ3"/>
</dbReference>
<dbReference type="AlphaFoldDB" id="A0A078JC87"/>
<dbReference type="PaxDb" id="3708-A0A078JC87"/>
<evidence type="ECO:0000313" key="3">
    <source>
        <dbReference type="Proteomes" id="UP000028999"/>
    </source>
</evidence>
<dbReference type="Proteomes" id="UP000028999">
    <property type="component" value="Unassembled WGS sequence"/>
</dbReference>
<accession>A0A078JC87</accession>
<feature type="domain" description="F-box associated beta-propeller type 3" evidence="1">
    <location>
        <begin position="65"/>
        <end position="104"/>
    </location>
</feature>
<dbReference type="Gramene" id="CDY63622">
    <property type="protein sequence ID" value="CDY63622"/>
    <property type="gene ID" value="GSBRNA2T00039481001"/>
</dbReference>
<feature type="domain" description="F-box associated beta-propeller type 3" evidence="1">
    <location>
        <begin position="11"/>
        <end position="62"/>
    </location>
</feature>
<reference evidence="2 3" key="1">
    <citation type="journal article" date="2014" name="Science">
        <title>Plant genetics. Early allopolyploid evolution in the post-Neolithic Brassica napus oilseed genome.</title>
        <authorList>
            <person name="Chalhoub B."/>
            <person name="Denoeud F."/>
            <person name="Liu S."/>
            <person name="Parkin I.A."/>
            <person name="Tang H."/>
            <person name="Wang X."/>
            <person name="Chiquet J."/>
            <person name="Belcram H."/>
            <person name="Tong C."/>
            <person name="Samans B."/>
            <person name="Correa M."/>
            <person name="Da Silva C."/>
            <person name="Just J."/>
            <person name="Falentin C."/>
            <person name="Koh C.S."/>
            <person name="Le Clainche I."/>
            <person name="Bernard M."/>
            <person name="Bento P."/>
            <person name="Noel B."/>
            <person name="Labadie K."/>
            <person name="Alberti A."/>
            <person name="Charles M."/>
            <person name="Arnaud D."/>
            <person name="Guo H."/>
            <person name="Daviaud C."/>
            <person name="Alamery S."/>
            <person name="Jabbari K."/>
            <person name="Zhao M."/>
            <person name="Edger P.P."/>
            <person name="Chelaifa H."/>
            <person name="Tack D."/>
            <person name="Lassalle G."/>
            <person name="Mestiri I."/>
            <person name="Schnel N."/>
            <person name="Le Paslier M.C."/>
            <person name="Fan G."/>
            <person name="Renault V."/>
            <person name="Bayer P.E."/>
            <person name="Golicz A.A."/>
            <person name="Manoli S."/>
            <person name="Lee T.H."/>
            <person name="Thi V.H."/>
            <person name="Chalabi S."/>
            <person name="Hu Q."/>
            <person name="Fan C."/>
            <person name="Tollenaere R."/>
            <person name="Lu Y."/>
            <person name="Battail C."/>
            <person name="Shen J."/>
            <person name="Sidebottom C.H."/>
            <person name="Wang X."/>
            <person name="Canaguier A."/>
            <person name="Chauveau A."/>
            <person name="Berard A."/>
            <person name="Deniot G."/>
            <person name="Guan M."/>
            <person name="Liu Z."/>
            <person name="Sun F."/>
            <person name="Lim Y.P."/>
            <person name="Lyons E."/>
            <person name="Town C.D."/>
            <person name="Bancroft I."/>
            <person name="Wang X."/>
            <person name="Meng J."/>
            <person name="Ma J."/>
            <person name="Pires J.C."/>
            <person name="King G.J."/>
            <person name="Brunel D."/>
            <person name="Delourme R."/>
            <person name="Renard M."/>
            <person name="Aury J.M."/>
            <person name="Adams K.L."/>
            <person name="Batley J."/>
            <person name="Snowdon R.J."/>
            <person name="Tost J."/>
            <person name="Edwards D."/>
            <person name="Zhou Y."/>
            <person name="Hua W."/>
            <person name="Sharpe A.G."/>
            <person name="Paterson A.H."/>
            <person name="Guan C."/>
            <person name="Wincker P."/>
        </authorList>
    </citation>
    <scope>NUCLEOTIDE SEQUENCE [LARGE SCALE GENOMIC DNA]</scope>
    <source>
        <strain evidence="3">cv. Darmor-bzh</strain>
    </source>
</reference>
<sequence>MALPVGLRASQEYCASLHGFLSVYTDHGLMVCNPSTEQVFNLTKNTQFVGYDPIGGQHKALSNPVVMCFDVRSEKVSFIQAPSAVVLCGKNAIFIEYNGKLASILLPRSCWGKTHGAAECHGRVPLTLCEPPEQNRESSYK</sequence>
<protein>
    <submittedName>
        <fullName evidence="2">BnaC07g48030D protein</fullName>
    </submittedName>
</protein>
<evidence type="ECO:0000313" key="2">
    <source>
        <dbReference type="EMBL" id="CDY63622.1"/>
    </source>
</evidence>
<dbReference type="Pfam" id="PF08268">
    <property type="entry name" value="FBA_3"/>
    <property type="match status" value="2"/>
</dbReference>